<dbReference type="Proteomes" id="UP000000267">
    <property type="component" value="Unassembled WGS sequence"/>
</dbReference>
<dbReference type="GO" id="GO:0005524">
    <property type="term" value="F:ATP binding"/>
    <property type="evidence" value="ECO:0007669"/>
    <property type="project" value="UniProtKB-KW"/>
</dbReference>
<keyword evidence="4" id="KW-0418">Kinase</keyword>
<dbReference type="Gene3D" id="2.60.200.40">
    <property type="match status" value="1"/>
</dbReference>
<dbReference type="HOGENOM" id="CLU_013399_0_2_1"/>
<evidence type="ECO:0000256" key="7">
    <source>
        <dbReference type="ARBA" id="ARBA00023136"/>
    </source>
</evidence>
<evidence type="ECO:0000256" key="3">
    <source>
        <dbReference type="ARBA" id="ARBA00022741"/>
    </source>
</evidence>
<dbReference type="InParanoid" id="A7TQ90"/>
<dbReference type="GO" id="GO:0019722">
    <property type="term" value="P:calcium-mediated signaling"/>
    <property type="evidence" value="ECO:0007669"/>
    <property type="project" value="EnsemblFungi"/>
</dbReference>
<dbReference type="STRING" id="436907.A7TQ90"/>
<gene>
    <name evidence="15" type="ORF">Kpol_1042p1</name>
</gene>
<evidence type="ECO:0000256" key="1">
    <source>
        <dbReference type="ARBA" id="ARBA00004308"/>
    </source>
</evidence>
<keyword evidence="8" id="KW-0449">Lipoprotein</keyword>
<evidence type="ECO:0000256" key="13">
    <source>
        <dbReference type="SAM" id="MobiDB-lite"/>
    </source>
</evidence>
<dbReference type="FunCoup" id="A7TQ90">
    <property type="interactions" value="584"/>
</dbReference>
<dbReference type="GO" id="GO:0005794">
    <property type="term" value="C:Golgi apparatus"/>
    <property type="evidence" value="ECO:0007669"/>
    <property type="project" value="EnsemblFungi"/>
</dbReference>
<dbReference type="PANTHER" id="PTHR12358">
    <property type="entry name" value="SPHINGOSINE KINASE"/>
    <property type="match status" value="1"/>
</dbReference>
<dbReference type="PANTHER" id="PTHR12358:SF31">
    <property type="entry name" value="ACYLGLYCEROL KINASE, MITOCHONDRIAL"/>
    <property type="match status" value="1"/>
</dbReference>
<protein>
    <recommendedName>
        <fullName evidence="10">sphingosine kinase</fullName>
        <ecNumber evidence="10">2.7.1.91</ecNumber>
    </recommendedName>
</protein>
<comment type="subcellular location">
    <subcellularLocation>
        <location evidence="1">Endomembrane system</location>
    </subcellularLocation>
</comment>
<dbReference type="InterPro" id="IPR050187">
    <property type="entry name" value="Lipid_Phosphate_FormReg"/>
</dbReference>
<dbReference type="eggNOG" id="KOG1116">
    <property type="taxonomic scope" value="Eukaryota"/>
</dbReference>
<dbReference type="PROSITE" id="PS50146">
    <property type="entry name" value="DAGK"/>
    <property type="match status" value="1"/>
</dbReference>
<dbReference type="EMBL" id="DS480455">
    <property type="protein sequence ID" value="EDO15544.1"/>
    <property type="molecule type" value="Genomic_DNA"/>
</dbReference>
<organism evidence="16">
    <name type="scientific">Vanderwaltozyma polyspora (strain ATCC 22028 / DSM 70294 / BCRC 21397 / CBS 2163 / NBRC 10782 / NRRL Y-8283 / UCD 57-17)</name>
    <name type="common">Kluyveromyces polysporus</name>
    <dbReference type="NCBI Taxonomy" id="436907"/>
    <lineage>
        <taxon>Eukaryota</taxon>
        <taxon>Fungi</taxon>
        <taxon>Dikarya</taxon>
        <taxon>Ascomycota</taxon>
        <taxon>Saccharomycotina</taxon>
        <taxon>Saccharomycetes</taxon>
        <taxon>Saccharomycetales</taxon>
        <taxon>Saccharomycetaceae</taxon>
        <taxon>Vanderwaltozyma</taxon>
    </lineage>
</organism>
<keyword evidence="3" id="KW-0547">Nucleotide-binding</keyword>
<keyword evidence="7" id="KW-0472">Membrane</keyword>
<evidence type="ECO:0000256" key="5">
    <source>
        <dbReference type="ARBA" id="ARBA00022840"/>
    </source>
</evidence>
<evidence type="ECO:0000313" key="16">
    <source>
        <dbReference type="Proteomes" id="UP000000267"/>
    </source>
</evidence>
<proteinExistence type="predicted"/>
<dbReference type="InterPro" id="IPR045540">
    <property type="entry name" value="YegS/DAGK_C"/>
</dbReference>
<reference evidence="15 16" key="1">
    <citation type="journal article" date="2007" name="Proc. Natl. Acad. Sci. U.S.A.">
        <title>Independent sorting-out of thousands of duplicated gene pairs in two yeast species descended from a whole-genome duplication.</title>
        <authorList>
            <person name="Scannell D.R."/>
            <person name="Frank A.C."/>
            <person name="Conant G.C."/>
            <person name="Byrne K.P."/>
            <person name="Woolfit M."/>
            <person name="Wolfe K.H."/>
        </authorList>
    </citation>
    <scope>NUCLEOTIDE SEQUENCE [LARGE SCALE GENOMIC DNA]</scope>
    <source>
        <strain evidence="16">ATCC 22028 / DSM 70294 / BCRC 21397 / CBS 2163 / NBRC 10782 / NRRL Y-8283 / UCD 57-17</strain>
    </source>
</reference>
<dbReference type="PhylomeDB" id="A7TQ90"/>
<keyword evidence="6" id="KW-0746">Sphingolipid metabolism</keyword>
<evidence type="ECO:0000256" key="6">
    <source>
        <dbReference type="ARBA" id="ARBA00022919"/>
    </source>
</evidence>
<dbReference type="AlphaFoldDB" id="A7TQ90"/>
<dbReference type="GO" id="GO:0016020">
    <property type="term" value="C:membrane"/>
    <property type="evidence" value="ECO:0007669"/>
    <property type="project" value="EnsemblFungi"/>
</dbReference>
<dbReference type="SUPFAM" id="SSF111331">
    <property type="entry name" value="NAD kinase/diacylglycerol kinase-like"/>
    <property type="match status" value="1"/>
</dbReference>
<dbReference type="OrthoDB" id="3853857at2759"/>
<comment type="catalytic activity">
    <reaction evidence="11">
        <text>(4R)-hydroxysphinganine + ATP = (4R)-hydroxysphinganine 1-phosphate + ADP + H(+)</text>
        <dbReference type="Rhea" id="RHEA:33563"/>
        <dbReference type="ChEBI" id="CHEBI:15378"/>
        <dbReference type="ChEBI" id="CHEBI:30616"/>
        <dbReference type="ChEBI" id="CHEBI:64124"/>
        <dbReference type="ChEBI" id="CHEBI:64795"/>
        <dbReference type="ChEBI" id="CHEBI:456216"/>
        <dbReference type="EC" id="2.7.1.91"/>
    </reaction>
    <physiologicalReaction direction="left-to-right" evidence="11">
        <dbReference type="Rhea" id="RHEA:33564"/>
    </physiologicalReaction>
</comment>
<dbReference type="SMART" id="SM00046">
    <property type="entry name" value="DAGKc"/>
    <property type="match status" value="1"/>
</dbReference>
<comment type="catalytic activity">
    <reaction evidence="9">
        <text>a sphingoid base + ATP = a sphingoid 1-phosphate + ADP + H(+)</text>
        <dbReference type="Rhea" id="RHEA:51496"/>
        <dbReference type="ChEBI" id="CHEBI:15378"/>
        <dbReference type="ChEBI" id="CHEBI:30616"/>
        <dbReference type="ChEBI" id="CHEBI:76941"/>
        <dbReference type="ChEBI" id="CHEBI:84410"/>
        <dbReference type="ChEBI" id="CHEBI:456216"/>
        <dbReference type="EC" id="2.7.1.91"/>
    </reaction>
</comment>
<keyword evidence="6" id="KW-0443">Lipid metabolism</keyword>
<comment type="catalytic activity">
    <reaction evidence="12">
        <text>sphinganine + ATP = sphinganine 1-phosphate + ADP + H(+)</text>
        <dbReference type="Rhea" id="RHEA:15465"/>
        <dbReference type="ChEBI" id="CHEBI:15378"/>
        <dbReference type="ChEBI" id="CHEBI:30616"/>
        <dbReference type="ChEBI" id="CHEBI:57817"/>
        <dbReference type="ChEBI" id="CHEBI:57939"/>
        <dbReference type="ChEBI" id="CHEBI:456216"/>
        <dbReference type="EC" id="2.7.1.91"/>
    </reaction>
    <physiologicalReaction direction="left-to-right" evidence="12">
        <dbReference type="Rhea" id="RHEA:15466"/>
    </physiologicalReaction>
</comment>
<evidence type="ECO:0000256" key="8">
    <source>
        <dbReference type="ARBA" id="ARBA00023139"/>
    </source>
</evidence>
<dbReference type="FunFam" id="3.40.50.10330:FF:000005">
    <property type="entry name" value="Sphingosine kinase 2"/>
    <property type="match status" value="1"/>
</dbReference>
<evidence type="ECO:0000256" key="4">
    <source>
        <dbReference type="ARBA" id="ARBA00022777"/>
    </source>
</evidence>
<keyword evidence="2" id="KW-0808">Transferase</keyword>
<dbReference type="GO" id="GO:0009408">
    <property type="term" value="P:response to heat"/>
    <property type="evidence" value="ECO:0007669"/>
    <property type="project" value="EnsemblFungi"/>
</dbReference>
<evidence type="ECO:0000256" key="10">
    <source>
        <dbReference type="ARBA" id="ARBA00044037"/>
    </source>
</evidence>
<dbReference type="Gene3D" id="3.40.50.10330">
    <property type="entry name" value="Probable inorganic polyphosphate/atp-NAD kinase, domain 1"/>
    <property type="match status" value="1"/>
</dbReference>
<evidence type="ECO:0000256" key="2">
    <source>
        <dbReference type="ARBA" id="ARBA00022679"/>
    </source>
</evidence>
<keyword evidence="16" id="KW-1185">Reference proteome</keyword>
<feature type="domain" description="DAGKc" evidence="14">
    <location>
        <begin position="267"/>
        <end position="406"/>
    </location>
</feature>
<dbReference type="Pfam" id="PF19279">
    <property type="entry name" value="YegS_C"/>
    <property type="match status" value="1"/>
</dbReference>
<keyword evidence="8" id="KW-0564">Palmitate</keyword>
<dbReference type="RefSeq" id="XP_001643402.1">
    <property type="nucleotide sequence ID" value="XM_001643352.1"/>
</dbReference>
<dbReference type="InterPro" id="IPR016064">
    <property type="entry name" value="NAD/diacylglycerol_kinase_sf"/>
</dbReference>
<feature type="compositionally biased region" description="Basic and acidic residues" evidence="13">
    <location>
        <begin position="40"/>
        <end position="49"/>
    </location>
</feature>
<dbReference type="KEGG" id="vpo:Kpol_1042p1"/>
<dbReference type="InterPro" id="IPR001206">
    <property type="entry name" value="Diacylglycerol_kinase_cat_dom"/>
</dbReference>
<keyword evidence="5" id="KW-0067">ATP-binding</keyword>
<evidence type="ECO:0000256" key="12">
    <source>
        <dbReference type="ARBA" id="ARBA00052914"/>
    </source>
</evidence>
<dbReference type="Pfam" id="PF00781">
    <property type="entry name" value="DAGK_cat"/>
    <property type="match status" value="1"/>
</dbReference>
<dbReference type="GO" id="GO:0008481">
    <property type="term" value="F:sphingosine kinase activity"/>
    <property type="evidence" value="ECO:0007669"/>
    <property type="project" value="UniProtKB-EC"/>
</dbReference>
<name>A7TQ90_VANPO</name>
<evidence type="ECO:0000259" key="14">
    <source>
        <dbReference type="PROSITE" id="PS50146"/>
    </source>
</evidence>
<evidence type="ECO:0000256" key="11">
    <source>
        <dbReference type="ARBA" id="ARBA00052341"/>
    </source>
</evidence>
<dbReference type="InterPro" id="IPR017438">
    <property type="entry name" value="ATP-NAD_kinase_N"/>
</dbReference>
<sequence>MDFSSKTLKKKSSKLRKERIYSKAILIDTGILITAQPDSDSLKSTDSRRSHSHTHSRTSLSDNHEDLINSSNLDDDDDNDDIFETASLISCVTCLSDTFSKTSNTTTTTTTTDLPYTSLKGKFPTNTVIPYGRILHAKFIDRNRDSNMVGKIRTKSSSRKLRGSIASIDLNLSGVESNGSSNESFARRSSIELKDYAVNRRLSNVSIGHSIFDDDYESSTNLIEITFAKPRRHDVVAKKLLLDIDDSLLVGNGIVQEILERSYRGTKRKRKILVIINPYGGKGNAKKLFMTKCYPLLIASRCTVDLAYTKFSGHAITLAEALDINKYDTIACASGDGIPYEVINGLYRRKDRVEAFNKLTITQLPCGSGNAMSVSCHWTDNPSYATLSLVKSTETRIDIMCCSQPSYYNEHPRLSFLSQTYGVIAESDINTEFIRWLGAARFEIGVAFNILQRKKYPCDIYVKYAAKTKNDVKTHYMNYKNNGLPPFDIETDNIYCADDIPEVEMISEENFKLRYPFSEGIPDDWEKLDSSVTDNIGIFYTGKMPYIAADTKFFPAALPSDGVMEMVITDGRTAVSRMVPILLALDKGTHIQQPEVLHSKILAYKIVPKIKNTVFAVDGEKFPLEPLQVEVLPRLCKTLLRNGRFVETEFDTI</sequence>
<dbReference type="EC" id="2.7.1.91" evidence="10"/>
<feature type="region of interest" description="Disordered" evidence="13">
    <location>
        <begin position="38"/>
        <end position="73"/>
    </location>
</feature>
<accession>A7TQ90</accession>
<evidence type="ECO:0000256" key="9">
    <source>
        <dbReference type="ARBA" id="ARBA00043822"/>
    </source>
</evidence>
<dbReference type="OMA" id="NTESFRW"/>
<dbReference type="GO" id="GO:0046512">
    <property type="term" value="P:sphingosine biosynthetic process"/>
    <property type="evidence" value="ECO:0007669"/>
    <property type="project" value="TreeGrafter"/>
</dbReference>
<evidence type="ECO:0000313" key="15">
    <source>
        <dbReference type="EMBL" id="EDO15544.1"/>
    </source>
</evidence>
<dbReference type="GeneID" id="5543628"/>